<evidence type="ECO:0000256" key="1">
    <source>
        <dbReference type="ARBA" id="ARBA00004141"/>
    </source>
</evidence>
<keyword evidence="3 5" id="KW-1133">Transmembrane helix</keyword>
<feature type="transmembrane region" description="Helical" evidence="5">
    <location>
        <begin position="80"/>
        <end position="101"/>
    </location>
</feature>
<feature type="transmembrane region" description="Helical" evidence="5">
    <location>
        <begin position="243"/>
        <end position="261"/>
    </location>
</feature>
<evidence type="ECO:0008006" key="8">
    <source>
        <dbReference type="Google" id="ProtNLM"/>
    </source>
</evidence>
<gene>
    <name evidence="6" type="ORF">LTR09_000249</name>
</gene>
<dbReference type="Pfam" id="PF00083">
    <property type="entry name" value="Sugar_tr"/>
    <property type="match status" value="1"/>
</dbReference>
<organism evidence="6 7">
    <name type="scientific">Extremus antarcticus</name>
    <dbReference type="NCBI Taxonomy" id="702011"/>
    <lineage>
        <taxon>Eukaryota</taxon>
        <taxon>Fungi</taxon>
        <taxon>Dikarya</taxon>
        <taxon>Ascomycota</taxon>
        <taxon>Pezizomycotina</taxon>
        <taxon>Dothideomycetes</taxon>
        <taxon>Dothideomycetidae</taxon>
        <taxon>Mycosphaerellales</taxon>
        <taxon>Extremaceae</taxon>
        <taxon>Extremus</taxon>
    </lineage>
</organism>
<keyword evidence="2 5" id="KW-0812">Transmembrane</keyword>
<dbReference type="InterPro" id="IPR005828">
    <property type="entry name" value="MFS_sugar_transport-like"/>
</dbReference>
<dbReference type="InterPro" id="IPR050360">
    <property type="entry name" value="MFS_Sugar_Transporters"/>
</dbReference>
<reference evidence="6" key="1">
    <citation type="submission" date="2023-04" db="EMBL/GenBank/DDBJ databases">
        <title>Black Yeasts Isolated from many extreme environments.</title>
        <authorList>
            <person name="Coleine C."/>
            <person name="Stajich J.E."/>
            <person name="Selbmann L."/>
        </authorList>
    </citation>
    <scope>NUCLEOTIDE SEQUENCE</scope>
    <source>
        <strain evidence="6">CCFEE 5312</strain>
    </source>
</reference>
<dbReference type="GO" id="GO:0005351">
    <property type="term" value="F:carbohydrate:proton symporter activity"/>
    <property type="evidence" value="ECO:0007669"/>
    <property type="project" value="TreeGrafter"/>
</dbReference>
<name>A0AAJ0GJA6_9PEZI</name>
<evidence type="ECO:0000313" key="7">
    <source>
        <dbReference type="Proteomes" id="UP001271007"/>
    </source>
</evidence>
<keyword evidence="7" id="KW-1185">Reference proteome</keyword>
<feature type="transmembrane region" description="Helical" evidence="5">
    <location>
        <begin position="267"/>
        <end position="289"/>
    </location>
</feature>
<accession>A0AAJ0GJA6</accession>
<keyword evidence="4 5" id="KW-0472">Membrane</keyword>
<dbReference type="InterPro" id="IPR036259">
    <property type="entry name" value="MFS_trans_sf"/>
</dbReference>
<proteinExistence type="predicted"/>
<evidence type="ECO:0000256" key="4">
    <source>
        <dbReference type="ARBA" id="ARBA00023136"/>
    </source>
</evidence>
<dbReference type="InterPro" id="IPR005829">
    <property type="entry name" value="Sugar_transporter_CS"/>
</dbReference>
<dbReference type="PROSITE" id="PS00217">
    <property type="entry name" value="SUGAR_TRANSPORT_2"/>
    <property type="match status" value="1"/>
</dbReference>
<comment type="subcellular location">
    <subcellularLocation>
        <location evidence="1">Membrane</location>
        <topology evidence="1">Multi-pass membrane protein</topology>
    </subcellularLocation>
</comment>
<comment type="caution">
    <text evidence="6">The sequence shown here is derived from an EMBL/GenBank/DDBJ whole genome shotgun (WGS) entry which is preliminary data.</text>
</comment>
<dbReference type="Proteomes" id="UP001271007">
    <property type="component" value="Unassembled WGS sequence"/>
</dbReference>
<evidence type="ECO:0000256" key="3">
    <source>
        <dbReference type="ARBA" id="ARBA00022989"/>
    </source>
</evidence>
<evidence type="ECO:0000313" key="6">
    <source>
        <dbReference type="EMBL" id="KAK3058684.1"/>
    </source>
</evidence>
<dbReference type="PANTHER" id="PTHR48022">
    <property type="entry name" value="PLASTIDIC GLUCOSE TRANSPORTER 4"/>
    <property type="match status" value="1"/>
</dbReference>
<feature type="transmembrane region" description="Helical" evidence="5">
    <location>
        <begin position="138"/>
        <end position="157"/>
    </location>
</feature>
<dbReference type="AlphaFoldDB" id="A0AAJ0GJA6"/>
<feature type="transmembrane region" description="Helical" evidence="5">
    <location>
        <begin position="7"/>
        <end position="32"/>
    </location>
</feature>
<dbReference type="Gene3D" id="1.20.1250.20">
    <property type="entry name" value="MFS general substrate transporter like domains"/>
    <property type="match status" value="1"/>
</dbReference>
<sequence>MNGYNLWCIIFCCFGAFFYGYDSGFTTSIIAYPEFTEYYGFGSVTLGGLGSSYYGGQTIGSLLCFWLPDRTGAQSLGVLLAGRGVGGLSCGLIFALCPLYASELSPPHVRGRVGGLYSINVNVSYAITEWMGSVKFRLFLGLQLLIAVLMLTGSFWMPESPRWLAAHDRPDEALAVLKKLHGSGVHHEPGTHTQGDKDAPPADGVPFYRREFNQIEAQIHLEREQGDYGVWTIFSRPSYRKRLHIALFYYFFQQATGIIPLQNYQTILYSLLGLTGKMPLILVGVWQVISGGRCLRHC</sequence>
<feature type="transmembrane region" description="Helical" evidence="5">
    <location>
        <begin position="52"/>
        <end position="68"/>
    </location>
</feature>
<dbReference type="SUPFAM" id="SSF103473">
    <property type="entry name" value="MFS general substrate transporter"/>
    <property type="match status" value="1"/>
</dbReference>
<dbReference type="GO" id="GO:0016020">
    <property type="term" value="C:membrane"/>
    <property type="evidence" value="ECO:0007669"/>
    <property type="project" value="UniProtKB-SubCell"/>
</dbReference>
<dbReference type="PANTHER" id="PTHR48022:SF11">
    <property type="entry name" value="MONOSACCHARIDE TRANSPORTER (HXT8), PUTATIVE (AFU_ORTHOLOGUE AFUA_2G08120)-RELATED"/>
    <property type="match status" value="1"/>
</dbReference>
<evidence type="ECO:0000256" key="5">
    <source>
        <dbReference type="SAM" id="Phobius"/>
    </source>
</evidence>
<evidence type="ECO:0000256" key="2">
    <source>
        <dbReference type="ARBA" id="ARBA00022692"/>
    </source>
</evidence>
<dbReference type="EMBL" id="JAWDJX010000001">
    <property type="protein sequence ID" value="KAK3058684.1"/>
    <property type="molecule type" value="Genomic_DNA"/>
</dbReference>
<protein>
    <recommendedName>
        <fullName evidence="8">Major facilitator superfamily (MFS) profile domain-containing protein</fullName>
    </recommendedName>
</protein>